<dbReference type="GO" id="GO:0005524">
    <property type="term" value="F:ATP binding"/>
    <property type="evidence" value="ECO:0007669"/>
    <property type="project" value="UniProtKB-KW"/>
</dbReference>
<dbReference type="PANTHER" id="PTHR11136">
    <property type="entry name" value="FOLYLPOLYGLUTAMATE SYNTHASE-RELATED"/>
    <property type="match status" value="1"/>
</dbReference>
<keyword evidence="6 10" id="KW-0547">Nucleotide-binding</keyword>
<reference evidence="11 12" key="1">
    <citation type="submission" date="2020-02" db="EMBL/GenBank/DDBJ databases">
        <authorList>
            <person name="Zheng R.K."/>
            <person name="Sun C.M."/>
        </authorList>
    </citation>
    <scope>NUCLEOTIDE SEQUENCE [LARGE SCALE GENOMIC DNA]</scope>
    <source>
        <strain evidence="12">zrk23</strain>
    </source>
</reference>
<dbReference type="GO" id="GO:0046872">
    <property type="term" value="F:metal ion binding"/>
    <property type="evidence" value="ECO:0007669"/>
    <property type="project" value="UniProtKB-KW"/>
</dbReference>
<dbReference type="KEGG" id="spzr:G5C33_11450"/>
<evidence type="ECO:0000313" key="12">
    <source>
        <dbReference type="Proteomes" id="UP000501568"/>
    </source>
</evidence>
<keyword evidence="4 10" id="KW-0436">Ligase</keyword>
<protein>
    <recommendedName>
        <fullName evidence="3">tetrahydrofolate synthase</fullName>
        <ecNumber evidence="3">6.3.2.17</ecNumber>
    </recommendedName>
</protein>
<dbReference type="NCBIfam" id="TIGR01499">
    <property type="entry name" value="folC"/>
    <property type="match status" value="1"/>
</dbReference>
<keyword evidence="7 10" id="KW-0067">ATP-binding</keyword>
<dbReference type="EMBL" id="CP049109">
    <property type="protein sequence ID" value="QIG80331.1"/>
    <property type="molecule type" value="Genomic_DNA"/>
</dbReference>
<dbReference type="PANTHER" id="PTHR11136:SF0">
    <property type="entry name" value="DIHYDROFOLATE SYNTHETASE-RELATED"/>
    <property type="match status" value="1"/>
</dbReference>
<evidence type="ECO:0000256" key="8">
    <source>
        <dbReference type="ARBA" id="ARBA00022842"/>
    </source>
</evidence>
<accession>A0A6G6Y658</accession>
<gene>
    <name evidence="11" type="ORF">G5C33_11450</name>
</gene>
<evidence type="ECO:0000256" key="5">
    <source>
        <dbReference type="ARBA" id="ARBA00022723"/>
    </source>
</evidence>
<dbReference type="SUPFAM" id="SSF53244">
    <property type="entry name" value="MurD-like peptide ligases, peptide-binding domain"/>
    <property type="match status" value="1"/>
</dbReference>
<dbReference type="InterPro" id="IPR036565">
    <property type="entry name" value="Mur-like_cat_sf"/>
</dbReference>
<evidence type="ECO:0000313" key="11">
    <source>
        <dbReference type="EMBL" id="QIG80331.1"/>
    </source>
</evidence>
<evidence type="ECO:0000256" key="9">
    <source>
        <dbReference type="ARBA" id="ARBA00047493"/>
    </source>
</evidence>
<dbReference type="InterPro" id="IPR036615">
    <property type="entry name" value="Mur_ligase_C_dom_sf"/>
</dbReference>
<proteinExistence type="inferred from homology"/>
<sequence length="450" mass="46876">MPDHAVSSDPEVQRQLDRLMALSPGADILGLERISQLLDRLGNPQDRLPPVFHVAGTNGKGSTCAFLRAALEAEGYRVHVYSSPHLVRFNERIRLAGTLIADDALATLLAEVLDAAERDGNIGASFFEVTTAAALLAFSRVPADACVIEVGLGGRLDATNVIPGPAVTGIAQLGVDHEAFLGNLPEGIGAEKAGIARQGVPMVTMAYNATVAARVAEVCAEKGAPLYAEGTNWRYAAHDNGVTYSDAKGSMNLPLPALAGPHQAGNLALATAMLRHQTALAMSLESLARGAREALWPARMQLLDRGPLTAPLPDEMPVWLDGGHNQAAGSAIANSLRGIAETPEGRRPVLLILGMLANKDVSGLLEPLAPLASGLIGVPVPGHAHHAPEALARKAGQAGIGFAATAPDVSSALHIAKVHRDSSKLPPIILIAGSLYLAGLVLEANRQFPQ</sequence>
<keyword evidence="8" id="KW-0460">Magnesium</keyword>
<dbReference type="RefSeq" id="WP_165327338.1">
    <property type="nucleotide sequence ID" value="NZ_CP049109.1"/>
</dbReference>
<dbReference type="Gene3D" id="3.90.190.20">
    <property type="entry name" value="Mur ligase, C-terminal domain"/>
    <property type="match status" value="1"/>
</dbReference>
<comment type="cofactor">
    <cofactor evidence="1">
        <name>Mg(2+)</name>
        <dbReference type="ChEBI" id="CHEBI:18420"/>
    </cofactor>
</comment>
<evidence type="ECO:0000256" key="6">
    <source>
        <dbReference type="ARBA" id="ARBA00022741"/>
    </source>
</evidence>
<dbReference type="FunFam" id="3.40.1190.10:FF:000011">
    <property type="entry name" value="Folylpolyglutamate synthase/dihydrofolate synthase"/>
    <property type="match status" value="1"/>
</dbReference>
<dbReference type="EC" id="6.3.2.17" evidence="3"/>
<evidence type="ECO:0000256" key="1">
    <source>
        <dbReference type="ARBA" id="ARBA00001946"/>
    </source>
</evidence>
<dbReference type="Proteomes" id="UP000501568">
    <property type="component" value="Chromosome"/>
</dbReference>
<evidence type="ECO:0000256" key="3">
    <source>
        <dbReference type="ARBA" id="ARBA00013025"/>
    </source>
</evidence>
<name>A0A6G6Y658_9SPHN</name>
<comment type="similarity">
    <text evidence="2 10">Belongs to the folylpolyglutamate synthase family.</text>
</comment>
<dbReference type="GO" id="GO:0004326">
    <property type="term" value="F:tetrahydrofolylpolyglutamate synthase activity"/>
    <property type="evidence" value="ECO:0007669"/>
    <property type="project" value="UniProtKB-EC"/>
</dbReference>
<evidence type="ECO:0000256" key="10">
    <source>
        <dbReference type="PIRNR" id="PIRNR001563"/>
    </source>
</evidence>
<dbReference type="GO" id="GO:0005737">
    <property type="term" value="C:cytoplasm"/>
    <property type="evidence" value="ECO:0007669"/>
    <property type="project" value="TreeGrafter"/>
</dbReference>
<dbReference type="InterPro" id="IPR001645">
    <property type="entry name" value="Folylpolyglutamate_synth"/>
</dbReference>
<dbReference type="InterPro" id="IPR018109">
    <property type="entry name" value="Folylpolyglutamate_synth_CS"/>
</dbReference>
<dbReference type="AlphaFoldDB" id="A0A6G6Y658"/>
<keyword evidence="5" id="KW-0479">Metal-binding</keyword>
<dbReference type="GO" id="GO:0008841">
    <property type="term" value="F:dihydrofolate synthase activity"/>
    <property type="evidence" value="ECO:0007669"/>
    <property type="project" value="TreeGrafter"/>
</dbReference>
<dbReference type="SUPFAM" id="SSF53623">
    <property type="entry name" value="MurD-like peptide ligases, catalytic domain"/>
    <property type="match status" value="1"/>
</dbReference>
<dbReference type="PIRSF" id="PIRSF001563">
    <property type="entry name" value="Folylpolyglu_synth"/>
    <property type="match status" value="1"/>
</dbReference>
<organism evidence="11 12">
    <name type="scientific">Stakelama tenebrarum</name>
    <dbReference type="NCBI Taxonomy" id="2711215"/>
    <lineage>
        <taxon>Bacteria</taxon>
        <taxon>Pseudomonadati</taxon>
        <taxon>Pseudomonadota</taxon>
        <taxon>Alphaproteobacteria</taxon>
        <taxon>Sphingomonadales</taxon>
        <taxon>Sphingomonadaceae</taxon>
        <taxon>Stakelama</taxon>
    </lineage>
</organism>
<evidence type="ECO:0000256" key="2">
    <source>
        <dbReference type="ARBA" id="ARBA00008276"/>
    </source>
</evidence>
<dbReference type="Gene3D" id="3.40.1190.10">
    <property type="entry name" value="Mur-like, catalytic domain"/>
    <property type="match status" value="1"/>
</dbReference>
<dbReference type="PROSITE" id="PS01012">
    <property type="entry name" value="FOLYLPOLYGLU_SYNT_2"/>
    <property type="match status" value="1"/>
</dbReference>
<comment type="catalytic activity">
    <reaction evidence="9">
        <text>(6S)-5,6,7,8-tetrahydrofolyl-(gamma-L-Glu)(n) + L-glutamate + ATP = (6S)-5,6,7,8-tetrahydrofolyl-(gamma-L-Glu)(n+1) + ADP + phosphate + H(+)</text>
        <dbReference type="Rhea" id="RHEA:10580"/>
        <dbReference type="Rhea" id="RHEA-COMP:14738"/>
        <dbReference type="Rhea" id="RHEA-COMP:14740"/>
        <dbReference type="ChEBI" id="CHEBI:15378"/>
        <dbReference type="ChEBI" id="CHEBI:29985"/>
        <dbReference type="ChEBI" id="CHEBI:30616"/>
        <dbReference type="ChEBI" id="CHEBI:43474"/>
        <dbReference type="ChEBI" id="CHEBI:141005"/>
        <dbReference type="ChEBI" id="CHEBI:456216"/>
        <dbReference type="EC" id="6.3.2.17"/>
    </reaction>
</comment>
<evidence type="ECO:0000256" key="7">
    <source>
        <dbReference type="ARBA" id="ARBA00022840"/>
    </source>
</evidence>
<keyword evidence="12" id="KW-1185">Reference proteome</keyword>
<evidence type="ECO:0000256" key="4">
    <source>
        <dbReference type="ARBA" id="ARBA00022598"/>
    </source>
</evidence>